<evidence type="ECO:0000256" key="3">
    <source>
        <dbReference type="ARBA" id="ARBA00022801"/>
    </source>
</evidence>
<dbReference type="InterPro" id="IPR051206">
    <property type="entry name" value="NAMLAA_amidase_2"/>
</dbReference>
<evidence type="ECO:0000256" key="2">
    <source>
        <dbReference type="ARBA" id="ARBA00011901"/>
    </source>
</evidence>
<dbReference type="InterPro" id="IPR036505">
    <property type="entry name" value="Amidase/PGRP_sf"/>
</dbReference>
<sequence length="399" mass="44902">MIKLSEPVIERKYLSPNREGGLTPEFVVIHYTALEEEETLARFCRKETKVSAHFVINRAGRIYETVTCTQGLPEIAWHAGLSHYDSADGNRYEGFNHMAIGIELINLNGNLFEYTNAQYTALESLIRYLRTLYPAIGDPERIVGHEHIAGFRGKCDPGILFDWVRLYRGVFGNAVFPERRSVISSELLKLLIPFKAMIEQHPALAAALSSLADHAPNTLLKHDVQYSNKEYIRILEDSNHRIAGYLLGSALMILTVGLLLLVSLFRFEYVAGGISAGNILWYAAPAGGLFLIGLLLLSVWREYQRLKHLALLKSENRTYLLRADADRIKILLKTAQKIMDYRKPAGLNTGSSQEVLAKQTANFSGRWDVKYCKNCTGVMEMDDEDCGACGYKHPPVMMN</sequence>
<dbReference type="SMART" id="SM00644">
    <property type="entry name" value="Ami_2"/>
    <property type="match status" value="1"/>
</dbReference>
<dbReference type="PANTHER" id="PTHR30417">
    <property type="entry name" value="N-ACETYLMURAMOYL-L-ALANINE AMIDASE AMID"/>
    <property type="match status" value="1"/>
</dbReference>
<dbReference type="PANTHER" id="PTHR30417:SF1">
    <property type="entry name" value="N-ACETYLMURAMOYL-L-ALANINE AMIDASE AMID"/>
    <property type="match status" value="1"/>
</dbReference>
<keyword evidence="4" id="KW-0961">Cell wall biogenesis/degradation</keyword>
<comment type="caution">
    <text evidence="7">The sequence shown here is derived from an EMBL/GenBank/DDBJ whole genome shotgun (WGS) entry which is preliminary data.</text>
</comment>
<dbReference type="GO" id="GO:0009253">
    <property type="term" value="P:peptidoglycan catabolic process"/>
    <property type="evidence" value="ECO:0007669"/>
    <property type="project" value="InterPro"/>
</dbReference>
<reference evidence="7" key="3">
    <citation type="submission" date="2023-05" db="EMBL/GenBank/DDBJ databases">
        <authorList>
            <person name="Smith C.H."/>
        </authorList>
    </citation>
    <scope>NUCLEOTIDE SEQUENCE</scope>
    <source>
        <strain evidence="7">CHS0354</strain>
        <tissue evidence="7">Mantle</tissue>
    </source>
</reference>
<protein>
    <recommendedName>
        <fullName evidence="2">N-acetylmuramoyl-L-alanine amidase</fullName>
        <ecNumber evidence="2">3.5.1.28</ecNumber>
    </recommendedName>
</protein>
<keyword evidence="5" id="KW-1133">Transmembrane helix</keyword>
<dbReference type="EC" id="3.5.1.28" evidence="2"/>
<evidence type="ECO:0000259" key="6">
    <source>
        <dbReference type="SMART" id="SM00644"/>
    </source>
</evidence>
<proteinExistence type="predicted"/>
<dbReference type="Proteomes" id="UP001195483">
    <property type="component" value="Unassembled WGS sequence"/>
</dbReference>
<reference evidence="7" key="1">
    <citation type="journal article" date="2021" name="Genome Biol. Evol.">
        <title>A High-Quality Reference Genome for a Parasitic Bivalve with Doubly Uniparental Inheritance (Bivalvia: Unionida).</title>
        <authorList>
            <person name="Smith C.H."/>
        </authorList>
    </citation>
    <scope>NUCLEOTIDE SEQUENCE</scope>
    <source>
        <strain evidence="7">CHS0354</strain>
    </source>
</reference>
<feature type="transmembrane region" description="Helical" evidence="5">
    <location>
        <begin position="242"/>
        <end position="267"/>
    </location>
</feature>
<feature type="transmembrane region" description="Helical" evidence="5">
    <location>
        <begin position="279"/>
        <end position="300"/>
    </location>
</feature>
<gene>
    <name evidence="7" type="ORF">CHS0354_002075</name>
</gene>
<organism evidence="7 8">
    <name type="scientific">Potamilus streckersoni</name>
    <dbReference type="NCBI Taxonomy" id="2493646"/>
    <lineage>
        <taxon>Eukaryota</taxon>
        <taxon>Metazoa</taxon>
        <taxon>Spiralia</taxon>
        <taxon>Lophotrochozoa</taxon>
        <taxon>Mollusca</taxon>
        <taxon>Bivalvia</taxon>
        <taxon>Autobranchia</taxon>
        <taxon>Heteroconchia</taxon>
        <taxon>Palaeoheterodonta</taxon>
        <taxon>Unionida</taxon>
        <taxon>Unionoidea</taxon>
        <taxon>Unionidae</taxon>
        <taxon>Ambleminae</taxon>
        <taxon>Lampsilini</taxon>
        <taxon>Potamilus</taxon>
    </lineage>
</organism>
<name>A0AAE0T5S7_9BIVA</name>
<dbReference type="Pfam" id="PF01510">
    <property type="entry name" value="Amidase_2"/>
    <property type="match status" value="1"/>
</dbReference>
<dbReference type="GO" id="GO:0008745">
    <property type="term" value="F:N-acetylmuramoyl-L-alanine amidase activity"/>
    <property type="evidence" value="ECO:0007669"/>
    <property type="project" value="UniProtKB-EC"/>
</dbReference>
<dbReference type="Gene3D" id="3.40.80.10">
    <property type="entry name" value="Peptidoglycan recognition protein-like"/>
    <property type="match status" value="1"/>
</dbReference>
<keyword evidence="5" id="KW-0812">Transmembrane</keyword>
<dbReference type="GO" id="GO:0009254">
    <property type="term" value="P:peptidoglycan turnover"/>
    <property type="evidence" value="ECO:0007669"/>
    <property type="project" value="TreeGrafter"/>
</dbReference>
<dbReference type="SUPFAM" id="SSF55846">
    <property type="entry name" value="N-acetylmuramoyl-L-alanine amidase-like"/>
    <property type="match status" value="1"/>
</dbReference>
<dbReference type="AlphaFoldDB" id="A0AAE0T5S7"/>
<comment type="catalytic activity">
    <reaction evidence="1">
        <text>Hydrolyzes the link between N-acetylmuramoyl residues and L-amino acid residues in certain cell-wall glycopeptides.</text>
        <dbReference type="EC" id="3.5.1.28"/>
    </reaction>
</comment>
<evidence type="ECO:0000313" key="7">
    <source>
        <dbReference type="EMBL" id="KAK3604267.1"/>
    </source>
</evidence>
<evidence type="ECO:0000256" key="5">
    <source>
        <dbReference type="SAM" id="Phobius"/>
    </source>
</evidence>
<reference evidence="7" key="2">
    <citation type="journal article" date="2021" name="Genome Biol. Evol.">
        <title>Developing a high-quality reference genome for a parasitic bivalve with doubly uniparental inheritance (Bivalvia: Unionida).</title>
        <authorList>
            <person name="Smith C.H."/>
        </authorList>
    </citation>
    <scope>NUCLEOTIDE SEQUENCE</scope>
    <source>
        <strain evidence="7">CHS0354</strain>
        <tissue evidence="7">Mantle</tissue>
    </source>
</reference>
<evidence type="ECO:0000256" key="4">
    <source>
        <dbReference type="ARBA" id="ARBA00023316"/>
    </source>
</evidence>
<dbReference type="EMBL" id="JAEAOA010000186">
    <property type="protein sequence ID" value="KAK3604267.1"/>
    <property type="molecule type" value="Genomic_DNA"/>
</dbReference>
<evidence type="ECO:0000256" key="1">
    <source>
        <dbReference type="ARBA" id="ARBA00001561"/>
    </source>
</evidence>
<keyword evidence="8" id="KW-1185">Reference proteome</keyword>
<keyword evidence="5" id="KW-0472">Membrane</keyword>
<dbReference type="InterPro" id="IPR002502">
    <property type="entry name" value="Amidase_domain"/>
</dbReference>
<dbReference type="GO" id="GO:0071555">
    <property type="term" value="P:cell wall organization"/>
    <property type="evidence" value="ECO:0007669"/>
    <property type="project" value="UniProtKB-KW"/>
</dbReference>
<evidence type="ECO:0000313" key="8">
    <source>
        <dbReference type="Proteomes" id="UP001195483"/>
    </source>
</evidence>
<accession>A0AAE0T5S7</accession>
<dbReference type="CDD" id="cd06583">
    <property type="entry name" value="PGRP"/>
    <property type="match status" value="1"/>
</dbReference>
<feature type="domain" description="N-acetylmuramoyl-L-alanine amidase" evidence="6">
    <location>
        <begin position="15"/>
        <end position="158"/>
    </location>
</feature>
<keyword evidence="3" id="KW-0378">Hydrolase</keyword>